<feature type="chain" id="PRO_5019059614" evidence="2">
    <location>
        <begin position="27"/>
        <end position="62"/>
    </location>
</feature>
<feature type="signal peptide" evidence="2">
    <location>
        <begin position="1"/>
        <end position="26"/>
    </location>
</feature>
<protein>
    <submittedName>
        <fullName evidence="3">Uncharacterized protein</fullName>
    </submittedName>
</protein>
<feature type="region of interest" description="Disordered" evidence="1">
    <location>
        <begin position="43"/>
        <end position="62"/>
    </location>
</feature>
<keyword evidence="4" id="KW-1185">Reference proteome</keyword>
<dbReference type="RefSeq" id="WP_126704435.1">
    <property type="nucleotide sequence ID" value="NZ_CP034593.1"/>
</dbReference>
<keyword evidence="2" id="KW-0732">Signal</keyword>
<dbReference type="Proteomes" id="UP000280344">
    <property type="component" value="Chromosome"/>
</dbReference>
<dbReference type="AlphaFoldDB" id="A0A3S9PZ60"/>
<proteinExistence type="predicted"/>
<evidence type="ECO:0000256" key="2">
    <source>
        <dbReference type="SAM" id="SignalP"/>
    </source>
</evidence>
<reference evidence="3 4" key="1">
    <citation type="submission" date="2018-12" db="EMBL/GenBank/DDBJ databases">
        <title>Complete genome sequence of Flaviflexus sp. H23T48.</title>
        <authorList>
            <person name="Bae J.-W."/>
            <person name="Lee J.-Y."/>
        </authorList>
    </citation>
    <scope>NUCLEOTIDE SEQUENCE [LARGE SCALE GENOMIC DNA]</scope>
    <source>
        <strain evidence="3 4">H23T48</strain>
    </source>
</reference>
<dbReference type="EMBL" id="CP034593">
    <property type="protein sequence ID" value="AZQ77632.1"/>
    <property type="molecule type" value="Genomic_DNA"/>
</dbReference>
<evidence type="ECO:0000313" key="3">
    <source>
        <dbReference type="EMBL" id="AZQ77632.1"/>
    </source>
</evidence>
<accession>A0A3S9PZ60</accession>
<evidence type="ECO:0000313" key="4">
    <source>
        <dbReference type="Proteomes" id="UP000280344"/>
    </source>
</evidence>
<gene>
    <name evidence="3" type="ORF">EJ997_10080</name>
</gene>
<organism evidence="3 4">
    <name type="scientific">Flaviflexus ciconiae</name>
    <dbReference type="NCBI Taxonomy" id="2496867"/>
    <lineage>
        <taxon>Bacteria</taxon>
        <taxon>Bacillati</taxon>
        <taxon>Actinomycetota</taxon>
        <taxon>Actinomycetes</taxon>
        <taxon>Actinomycetales</taxon>
        <taxon>Actinomycetaceae</taxon>
        <taxon>Flaviflexus</taxon>
    </lineage>
</organism>
<sequence>MTSKLRIAALMAAILSMASGAGVAYAMNADDSEPRVLITVKGGNYDEDDQQQENPATEFPAP</sequence>
<name>A0A3S9PZ60_9ACTO</name>
<dbReference type="KEGG" id="flh:EJ997_10080"/>
<evidence type="ECO:0000256" key="1">
    <source>
        <dbReference type="SAM" id="MobiDB-lite"/>
    </source>
</evidence>